<dbReference type="InterPro" id="IPR000719">
    <property type="entry name" value="Prot_kinase_dom"/>
</dbReference>
<dbReference type="GO" id="GO:0005886">
    <property type="term" value="C:plasma membrane"/>
    <property type="evidence" value="ECO:0007669"/>
    <property type="project" value="UniProtKB-SubCell"/>
</dbReference>
<dbReference type="PANTHER" id="PTHR45621">
    <property type="entry name" value="OS01G0588500 PROTEIN-RELATED"/>
    <property type="match status" value="1"/>
</dbReference>
<dbReference type="InterPro" id="IPR011009">
    <property type="entry name" value="Kinase-like_dom_sf"/>
</dbReference>
<evidence type="ECO:0000256" key="1">
    <source>
        <dbReference type="ARBA" id="ARBA00004236"/>
    </source>
</evidence>
<evidence type="ECO:0000259" key="3">
    <source>
        <dbReference type="PROSITE" id="PS50011"/>
    </source>
</evidence>
<dbReference type="AlphaFoldDB" id="A0A6A4Q8R2"/>
<dbReference type="InterPro" id="IPR050823">
    <property type="entry name" value="Plant_Ser_Thr_Prot_Kinase"/>
</dbReference>
<accession>A0A6A4Q8R2</accession>
<proteinExistence type="predicted"/>
<dbReference type="GO" id="GO:0005524">
    <property type="term" value="F:ATP binding"/>
    <property type="evidence" value="ECO:0007669"/>
    <property type="project" value="InterPro"/>
</dbReference>
<dbReference type="Proteomes" id="UP000447434">
    <property type="component" value="Chromosome 7"/>
</dbReference>
<reference evidence="5" key="1">
    <citation type="journal article" date="2020" name="Nat. Commun.">
        <title>Genome sequence of the cluster root forming white lupin.</title>
        <authorList>
            <person name="Hufnagel B."/>
            <person name="Marques A."/>
            <person name="Soriano A."/>
            <person name="Marques L."/>
            <person name="Divol F."/>
            <person name="Doumas P."/>
            <person name="Sallet E."/>
            <person name="Mancinotti D."/>
            <person name="Carrere S."/>
            <person name="Marande W."/>
            <person name="Arribat S."/>
            <person name="Keller J."/>
            <person name="Huneau C."/>
            <person name="Blein T."/>
            <person name="Aime D."/>
            <person name="Laguerre M."/>
            <person name="Taylor J."/>
            <person name="Schubert V."/>
            <person name="Nelson M."/>
            <person name="Geu-Flores F."/>
            <person name="Crespi M."/>
            <person name="Gallardo-Guerrero K."/>
            <person name="Delaux P.-M."/>
            <person name="Salse J."/>
            <person name="Berges H."/>
            <person name="Guyot R."/>
            <person name="Gouzy J."/>
            <person name="Peret B."/>
        </authorList>
    </citation>
    <scope>NUCLEOTIDE SEQUENCE [LARGE SCALE GENOMIC DNA]</scope>
    <source>
        <strain evidence="5">cv. Amiga</strain>
    </source>
</reference>
<sequence>MGHLTAKSDVYSFGVVLLEILTRQRSIDKKRPSGKQNLVSRARPCLADKRKLYQLALELHHSLKGVQKNSQLSYNCISRDPKCRPSMDEVVKAMTPLQDLNDLAILNYDLSLSAIKPNHTCSVKCKHKICLFTSASYSILHLQYNKLQHVLIIHFTTITGQKVEANKQDILKLFDIPSCLGTRVEGKGYPTLYI</sequence>
<name>A0A6A4Q8R2_LUPAL</name>
<keyword evidence="2" id="KW-1003">Cell membrane</keyword>
<gene>
    <name evidence="4" type="ORF">Lalb_Chr07g0179181</name>
</gene>
<dbReference type="OrthoDB" id="1365930at2759"/>
<dbReference type="Pfam" id="PF07714">
    <property type="entry name" value="PK_Tyr_Ser-Thr"/>
    <property type="match status" value="1"/>
</dbReference>
<keyword evidence="2" id="KW-0472">Membrane</keyword>
<comment type="caution">
    <text evidence="4">The sequence shown here is derived from an EMBL/GenBank/DDBJ whole genome shotgun (WGS) entry which is preliminary data.</text>
</comment>
<dbReference type="InterPro" id="IPR001245">
    <property type="entry name" value="Ser-Thr/Tyr_kinase_cat_dom"/>
</dbReference>
<dbReference type="Gene3D" id="1.10.510.10">
    <property type="entry name" value="Transferase(Phosphotransferase) domain 1"/>
    <property type="match status" value="1"/>
</dbReference>
<comment type="subcellular location">
    <subcellularLocation>
        <location evidence="1">Cell membrane</location>
    </subcellularLocation>
</comment>
<dbReference type="PROSITE" id="PS50011">
    <property type="entry name" value="PROTEIN_KINASE_DOM"/>
    <property type="match status" value="1"/>
</dbReference>
<dbReference type="SUPFAM" id="SSF56112">
    <property type="entry name" value="Protein kinase-like (PK-like)"/>
    <property type="match status" value="1"/>
</dbReference>
<organism evidence="4 5">
    <name type="scientific">Lupinus albus</name>
    <name type="common">White lupine</name>
    <name type="synonym">Lupinus termis</name>
    <dbReference type="NCBI Taxonomy" id="3870"/>
    <lineage>
        <taxon>Eukaryota</taxon>
        <taxon>Viridiplantae</taxon>
        <taxon>Streptophyta</taxon>
        <taxon>Embryophyta</taxon>
        <taxon>Tracheophyta</taxon>
        <taxon>Spermatophyta</taxon>
        <taxon>Magnoliopsida</taxon>
        <taxon>eudicotyledons</taxon>
        <taxon>Gunneridae</taxon>
        <taxon>Pentapetalae</taxon>
        <taxon>rosids</taxon>
        <taxon>fabids</taxon>
        <taxon>Fabales</taxon>
        <taxon>Fabaceae</taxon>
        <taxon>Papilionoideae</taxon>
        <taxon>50 kb inversion clade</taxon>
        <taxon>genistoids sensu lato</taxon>
        <taxon>core genistoids</taxon>
        <taxon>Genisteae</taxon>
        <taxon>Lupinus</taxon>
    </lineage>
</organism>
<evidence type="ECO:0000313" key="4">
    <source>
        <dbReference type="EMBL" id="KAE9609734.1"/>
    </source>
</evidence>
<dbReference type="EMBL" id="WOCE01000007">
    <property type="protein sequence ID" value="KAE9609734.1"/>
    <property type="molecule type" value="Genomic_DNA"/>
</dbReference>
<evidence type="ECO:0000313" key="5">
    <source>
        <dbReference type="Proteomes" id="UP000447434"/>
    </source>
</evidence>
<evidence type="ECO:0000256" key="2">
    <source>
        <dbReference type="ARBA" id="ARBA00022475"/>
    </source>
</evidence>
<dbReference type="GO" id="GO:0004672">
    <property type="term" value="F:protein kinase activity"/>
    <property type="evidence" value="ECO:0007669"/>
    <property type="project" value="InterPro"/>
</dbReference>
<feature type="domain" description="Protein kinase" evidence="3">
    <location>
        <begin position="1"/>
        <end position="97"/>
    </location>
</feature>
<keyword evidence="5" id="KW-1185">Reference proteome</keyword>
<protein>
    <recommendedName>
        <fullName evidence="3">Protein kinase domain-containing protein</fullName>
    </recommendedName>
</protein>